<evidence type="ECO:0000313" key="19">
    <source>
        <dbReference type="Proteomes" id="UP000292003"/>
    </source>
</evidence>
<dbReference type="EC" id="2.6.1.19" evidence="6"/>
<dbReference type="AlphaFoldDB" id="A0A4Q7J381"/>
<name>A0A4Q7J381_9PSEU</name>
<dbReference type="OrthoDB" id="9801052at2"/>
<evidence type="ECO:0000256" key="5">
    <source>
        <dbReference type="ARBA" id="ARBA00012876"/>
    </source>
</evidence>
<evidence type="ECO:0000256" key="8">
    <source>
        <dbReference type="ARBA" id="ARBA00022679"/>
    </source>
</evidence>
<dbReference type="PIRSF" id="PIRSF000521">
    <property type="entry name" value="Transaminase_4ab_Lys_Orn"/>
    <property type="match status" value="1"/>
</dbReference>
<dbReference type="GO" id="GO:0047298">
    <property type="term" value="F:(S)-3-amino-2-methylpropionate transaminase activity"/>
    <property type="evidence" value="ECO:0007669"/>
    <property type="project" value="UniProtKB-EC"/>
</dbReference>
<dbReference type="EMBL" id="SFCC01000015">
    <property type="protein sequence ID" value="RZQ60783.1"/>
    <property type="molecule type" value="Genomic_DNA"/>
</dbReference>
<dbReference type="SUPFAM" id="SSF53383">
    <property type="entry name" value="PLP-dependent transferases"/>
    <property type="match status" value="1"/>
</dbReference>
<evidence type="ECO:0000256" key="4">
    <source>
        <dbReference type="ARBA" id="ARBA00008954"/>
    </source>
</evidence>
<dbReference type="CDD" id="cd00610">
    <property type="entry name" value="OAT_like"/>
    <property type="match status" value="1"/>
</dbReference>
<keyword evidence="7 18" id="KW-0032">Aminotransferase</keyword>
<keyword evidence="10" id="KW-0045">Antibiotic biosynthesis</keyword>
<comment type="similarity">
    <text evidence="4 17">Belongs to the class-III pyridoxal-phosphate-dependent aminotransferase family.</text>
</comment>
<evidence type="ECO:0000256" key="9">
    <source>
        <dbReference type="ARBA" id="ARBA00022898"/>
    </source>
</evidence>
<dbReference type="GO" id="GO:0030170">
    <property type="term" value="F:pyridoxal phosphate binding"/>
    <property type="evidence" value="ECO:0007669"/>
    <property type="project" value="InterPro"/>
</dbReference>
<dbReference type="GO" id="GO:0042802">
    <property type="term" value="F:identical protein binding"/>
    <property type="evidence" value="ECO:0007669"/>
    <property type="project" value="TreeGrafter"/>
</dbReference>
<dbReference type="EC" id="2.6.1.22" evidence="5"/>
<dbReference type="RefSeq" id="WP_130478356.1">
    <property type="nucleotide sequence ID" value="NZ_SFCC01000015.1"/>
</dbReference>
<comment type="cofactor">
    <cofactor evidence="2">
        <name>pyridoxal 5'-phosphate</name>
        <dbReference type="ChEBI" id="CHEBI:597326"/>
    </cofactor>
</comment>
<keyword evidence="8 18" id="KW-0808">Transferase</keyword>
<dbReference type="Proteomes" id="UP000292003">
    <property type="component" value="Unassembled WGS sequence"/>
</dbReference>
<comment type="caution">
    <text evidence="18">The sequence shown here is derived from an EMBL/GenBank/DDBJ whole genome shotgun (WGS) entry which is preliminary data.</text>
</comment>
<protein>
    <recommendedName>
        <fullName evidence="13">(S)-3-amino-2-methylpropionate transaminase</fullName>
        <ecNumber evidence="6">2.6.1.19</ecNumber>
        <ecNumber evidence="5">2.6.1.22</ecNumber>
    </recommendedName>
    <alternativeName>
        <fullName evidence="14">GABA aminotransferase</fullName>
    </alternativeName>
    <alternativeName>
        <fullName evidence="12">Gamma-amino-N-butyrate transaminase</fullName>
    </alternativeName>
    <alternativeName>
        <fullName evidence="16">Glutamate:succinic semialdehyde transaminase</fullName>
    </alternativeName>
    <alternativeName>
        <fullName evidence="11">L-AIBAT</fullName>
    </alternativeName>
</protein>
<sequence length="417" mass="44114">MAQLSPLLKQATPVVVDHGEGAYLFDVDGRRHLDFTAGIGVTSTGHCHPRVVQAAQDQIGKLIHGQYTTVMHRPLLELTERLGEVLPSGLDSLFFANSGSEAVEAALRLTRQATGRPNVIVFQGGFHGRTVAAASMTTSGTRFSAGFSPLMSGVHVAPFPYAYHYGWDEATATKFALRELDYLFATVSAPNETAAFFVEPMLGEGGYVPANTEFLAGLRERADRHGILLVVDEIQTGFGRTGRFWGHDHFDGKPDVVLIAKGLASGFPLSGIAASRELMAKAWPGSQGGTYGGNAVSCAAAVATLDVIREENLVANAAERGRQLIDGVRLVADKTPGIGDVRGLGLLVGSEFTTAEGEPDTATAQAAQKAAAERGLLLLTCGAYMNVVRMIPPLVVTAEQVDEALGIWAEVVASVTK</sequence>
<keyword evidence="19" id="KW-1185">Reference proteome</keyword>
<evidence type="ECO:0000256" key="10">
    <source>
        <dbReference type="ARBA" id="ARBA00023194"/>
    </source>
</evidence>
<dbReference type="InterPro" id="IPR049704">
    <property type="entry name" value="Aminotrans_3_PPA_site"/>
</dbReference>
<evidence type="ECO:0000313" key="18">
    <source>
        <dbReference type="EMBL" id="RZQ60783.1"/>
    </source>
</evidence>
<dbReference type="PROSITE" id="PS00600">
    <property type="entry name" value="AA_TRANSFER_CLASS_3"/>
    <property type="match status" value="1"/>
</dbReference>
<dbReference type="PANTHER" id="PTHR11986">
    <property type="entry name" value="AMINOTRANSFERASE CLASS III"/>
    <property type="match status" value="1"/>
</dbReference>
<comment type="pathway">
    <text evidence="3">Amino-acid degradation; 4-aminobutanoate degradation.</text>
</comment>
<evidence type="ECO:0000256" key="16">
    <source>
        <dbReference type="ARBA" id="ARBA00050054"/>
    </source>
</evidence>
<comment type="catalytic activity">
    <reaction evidence="1">
        <text>(S)-3-amino-2-methylpropanoate + 2-oxoglutarate = 2-methyl-3-oxopropanoate + L-glutamate</text>
        <dbReference type="Rhea" id="RHEA:13993"/>
        <dbReference type="ChEBI" id="CHEBI:16810"/>
        <dbReference type="ChEBI" id="CHEBI:29985"/>
        <dbReference type="ChEBI" id="CHEBI:57700"/>
        <dbReference type="ChEBI" id="CHEBI:58655"/>
        <dbReference type="EC" id="2.6.1.22"/>
    </reaction>
</comment>
<dbReference type="FunFam" id="3.40.640.10:FF:000013">
    <property type="entry name" value="4-aminobutyrate aminotransferase"/>
    <property type="match status" value="1"/>
</dbReference>
<dbReference type="GO" id="GO:0017000">
    <property type="term" value="P:antibiotic biosynthetic process"/>
    <property type="evidence" value="ECO:0007669"/>
    <property type="project" value="UniProtKB-KW"/>
</dbReference>
<evidence type="ECO:0000256" key="3">
    <source>
        <dbReference type="ARBA" id="ARBA00005176"/>
    </source>
</evidence>
<dbReference type="GO" id="GO:0034386">
    <property type="term" value="F:4-aminobutyrate:2-oxoglutarate transaminase activity"/>
    <property type="evidence" value="ECO:0007669"/>
    <property type="project" value="UniProtKB-EC"/>
</dbReference>
<evidence type="ECO:0000256" key="6">
    <source>
        <dbReference type="ARBA" id="ARBA00012912"/>
    </source>
</evidence>
<proteinExistence type="inferred from homology"/>
<evidence type="ECO:0000256" key="1">
    <source>
        <dbReference type="ARBA" id="ARBA00001750"/>
    </source>
</evidence>
<accession>A0A4Q7J381</accession>
<comment type="catalytic activity">
    <reaction evidence="15">
        <text>4-aminobutanoate + 2-oxoglutarate = succinate semialdehyde + L-glutamate</text>
        <dbReference type="Rhea" id="RHEA:23352"/>
        <dbReference type="ChEBI" id="CHEBI:16810"/>
        <dbReference type="ChEBI" id="CHEBI:29985"/>
        <dbReference type="ChEBI" id="CHEBI:57706"/>
        <dbReference type="ChEBI" id="CHEBI:59888"/>
        <dbReference type="EC" id="2.6.1.19"/>
    </reaction>
</comment>
<dbReference type="Gene3D" id="3.90.1150.10">
    <property type="entry name" value="Aspartate Aminotransferase, domain 1"/>
    <property type="match status" value="1"/>
</dbReference>
<evidence type="ECO:0000256" key="13">
    <source>
        <dbReference type="ARBA" id="ARBA00030857"/>
    </source>
</evidence>
<evidence type="ECO:0000256" key="7">
    <source>
        <dbReference type="ARBA" id="ARBA00022576"/>
    </source>
</evidence>
<dbReference type="InterPro" id="IPR005814">
    <property type="entry name" value="Aminotrans_3"/>
</dbReference>
<dbReference type="InterPro" id="IPR050103">
    <property type="entry name" value="Class-III_PLP-dep_AT"/>
</dbReference>
<evidence type="ECO:0000256" key="15">
    <source>
        <dbReference type="ARBA" id="ARBA00048021"/>
    </source>
</evidence>
<dbReference type="InterPro" id="IPR015422">
    <property type="entry name" value="PyrdxlP-dep_Trfase_small"/>
</dbReference>
<evidence type="ECO:0000256" key="14">
    <source>
        <dbReference type="ARBA" id="ARBA00031787"/>
    </source>
</evidence>
<dbReference type="Pfam" id="PF00202">
    <property type="entry name" value="Aminotran_3"/>
    <property type="match status" value="1"/>
</dbReference>
<dbReference type="InterPro" id="IPR015424">
    <property type="entry name" value="PyrdxlP-dep_Trfase"/>
</dbReference>
<gene>
    <name evidence="18" type="ORF">EWH70_27130</name>
</gene>
<evidence type="ECO:0000256" key="11">
    <source>
        <dbReference type="ARBA" id="ARBA00029760"/>
    </source>
</evidence>
<reference evidence="18 19" key="1">
    <citation type="submission" date="2019-02" db="EMBL/GenBank/DDBJ databases">
        <title>Draft genome sequence of Amycolatopsis sp. 8-3EHSu isolated from roots of Suaeda maritima.</title>
        <authorList>
            <person name="Duangmal K."/>
            <person name="Chantavorakit T."/>
        </authorList>
    </citation>
    <scope>NUCLEOTIDE SEQUENCE [LARGE SCALE GENOMIC DNA]</scope>
    <source>
        <strain evidence="18 19">8-3EHSu</strain>
    </source>
</reference>
<evidence type="ECO:0000256" key="12">
    <source>
        <dbReference type="ARBA" id="ARBA00030204"/>
    </source>
</evidence>
<keyword evidence="9 17" id="KW-0663">Pyridoxal phosphate</keyword>
<evidence type="ECO:0000256" key="17">
    <source>
        <dbReference type="RuleBase" id="RU003560"/>
    </source>
</evidence>
<dbReference type="Gene3D" id="3.40.640.10">
    <property type="entry name" value="Type I PLP-dependent aspartate aminotransferase-like (Major domain)"/>
    <property type="match status" value="1"/>
</dbReference>
<evidence type="ECO:0000256" key="2">
    <source>
        <dbReference type="ARBA" id="ARBA00001933"/>
    </source>
</evidence>
<dbReference type="InterPro" id="IPR015421">
    <property type="entry name" value="PyrdxlP-dep_Trfase_major"/>
</dbReference>
<organism evidence="18 19">
    <name type="scientific">Amycolatopsis suaedae</name>
    <dbReference type="NCBI Taxonomy" id="2510978"/>
    <lineage>
        <taxon>Bacteria</taxon>
        <taxon>Bacillati</taxon>
        <taxon>Actinomycetota</taxon>
        <taxon>Actinomycetes</taxon>
        <taxon>Pseudonocardiales</taxon>
        <taxon>Pseudonocardiaceae</taxon>
        <taxon>Amycolatopsis</taxon>
    </lineage>
</organism>